<accession>A0A081D8N7</accession>
<dbReference type="SUPFAM" id="SSF55729">
    <property type="entry name" value="Acyl-CoA N-acyltransferases (Nat)"/>
    <property type="match status" value="1"/>
</dbReference>
<dbReference type="AlphaFoldDB" id="A0A081D8N7"/>
<dbReference type="Pfam" id="PF13302">
    <property type="entry name" value="Acetyltransf_3"/>
    <property type="match status" value="1"/>
</dbReference>
<name>A0A081D8N7_NONUL</name>
<protein>
    <submittedName>
        <fullName evidence="2">Acetyltransferase</fullName>
    </submittedName>
</protein>
<gene>
    <name evidence="2" type="ORF">JCM19296_861</name>
</gene>
<dbReference type="InterPro" id="IPR016181">
    <property type="entry name" value="Acyl_CoA_acyltransferase"/>
</dbReference>
<comment type="caution">
    <text evidence="2">The sequence shown here is derived from an EMBL/GenBank/DDBJ whole genome shotgun (WGS) entry which is preliminary data.</text>
</comment>
<sequence>MILRFETDRLILRPFEESDAPYLFELNDDEEVMRYTGDIPFKDVEDARKFAIDYSNNPQGQIRKYHMGRLAVIRKEDDVFIGWTGLKYHVDGDFVDTGYRFMKKYWGGKGYATESTRRVLQHAFEDHHLKVVEAHIHEHNYGSQKVAQRLKMKLDHRFLWSGVKPARCYKITNDEFRNS</sequence>
<dbReference type="InterPro" id="IPR000182">
    <property type="entry name" value="GNAT_dom"/>
</dbReference>
<dbReference type="PANTHER" id="PTHR43792:SF1">
    <property type="entry name" value="N-ACETYLTRANSFERASE DOMAIN-CONTAINING PROTEIN"/>
    <property type="match status" value="1"/>
</dbReference>
<dbReference type="PROSITE" id="PS51186">
    <property type="entry name" value="GNAT"/>
    <property type="match status" value="1"/>
</dbReference>
<dbReference type="Gene3D" id="3.40.630.30">
    <property type="match status" value="1"/>
</dbReference>
<dbReference type="PANTHER" id="PTHR43792">
    <property type="entry name" value="GNAT FAMILY, PUTATIVE (AFU_ORTHOLOGUE AFUA_3G00765)-RELATED-RELATED"/>
    <property type="match status" value="1"/>
</dbReference>
<feature type="domain" description="N-acetyltransferase" evidence="1">
    <location>
        <begin position="10"/>
        <end position="179"/>
    </location>
</feature>
<organism evidence="2 3">
    <name type="scientific">Nonlabens ulvanivorans</name>
    <name type="common">Persicivirga ulvanivorans</name>
    <dbReference type="NCBI Taxonomy" id="906888"/>
    <lineage>
        <taxon>Bacteria</taxon>
        <taxon>Pseudomonadati</taxon>
        <taxon>Bacteroidota</taxon>
        <taxon>Flavobacteriia</taxon>
        <taxon>Flavobacteriales</taxon>
        <taxon>Flavobacteriaceae</taxon>
        <taxon>Nonlabens</taxon>
    </lineage>
</organism>
<dbReference type="InterPro" id="IPR051531">
    <property type="entry name" value="N-acetyltransferase"/>
</dbReference>
<dbReference type="EMBL" id="BBLG01000001">
    <property type="protein sequence ID" value="GAK75283.1"/>
    <property type="molecule type" value="Genomic_DNA"/>
</dbReference>
<keyword evidence="2" id="KW-0808">Transferase</keyword>
<dbReference type="Proteomes" id="UP000028980">
    <property type="component" value="Unassembled WGS sequence"/>
</dbReference>
<evidence type="ECO:0000313" key="3">
    <source>
        <dbReference type="Proteomes" id="UP000028980"/>
    </source>
</evidence>
<reference evidence="2 3" key="1">
    <citation type="journal article" date="2014" name="Genome Announc.">
        <title>Draft Genome Sequences of Marine Flavobacterium Nonlabens Strains NR17, NR24, NR27, NR32, NR33, and Ara13.</title>
        <authorList>
            <person name="Nakanishi M."/>
            <person name="Meirelles P."/>
            <person name="Suzuki R."/>
            <person name="Takatani N."/>
            <person name="Mino S."/>
            <person name="Suda W."/>
            <person name="Oshima K."/>
            <person name="Hattori M."/>
            <person name="Ohkuma M."/>
            <person name="Hosokawa M."/>
            <person name="Miyashita K."/>
            <person name="Thompson F.L."/>
            <person name="Niwa A."/>
            <person name="Sawabe T."/>
            <person name="Sawabe T."/>
        </authorList>
    </citation>
    <scope>NUCLEOTIDE SEQUENCE [LARGE SCALE GENOMIC DNA]</scope>
    <source>
        <strain evidence="3">JCM19296</strain>
    </source>
</reference>
<evidence type="ECO:0000259" key="1">
    <source>
        <dbReference type="PROSITE" id="PS51186"/>
    </source>
</evidence>
<evidence type="ECO:0000313" key="2">
    <source>
        <dbReference type="EMBL" id="GAK75283.1"/>
    </source>
</evidence>
<dbReference type="GO" id="GO:0016747">
    <property type="term" value="F:acyltransferase activity, transferring groups other than amino-acyl groups"/>
    <property type="evidence" value="ECO:0007669"/>
    <property type="project" value="InterPro"/>
</dbReference>
<proteinExistence type="predicted"/>